<accession>A0ABY7E670</accession>
<sequence length="382" mass="44091">MSCHLFCLFIPIFSADVGNFFLVDCWNRGKFIPTTFANISHDVSNKNPYNGLHQQETETIWTVPEMQNCTPSYVEAAITLMLKSDYKIITVFQLHTILKAWKIGYEHVFVNKPIAARLLKTHMQFLKGVPLQQFVSDYKSVKFIEILDRQSQNLEYDQVTIIHPIQARLFKTHTQRLGGTSWHCSMEETELARFIKLVEEYLHENFYRMDVCQLLEIAASLIINNGYVPVNLQPYILSPLFLDMVNEIKKGVTDALTNMYGESYKVECLPTASLNSVYYSVERIDGQEETINTRLALLVLPYSACQLNSSLTLRRSFRHYLLPAEIYNISQLIDTHNIVQVKESKVLGAIRSGYCQKLLEAIILENLQIKHVMFKNPIYEIS</sequence>
<evidence type="ECO:0000313" key="2">
    <source>
        <dbReference type="EMBL" id="WAR05538.1"/>
    </source>
</evidence>
<feature type="signal peptide" evidence="1">
    <location>
        <begin position="1"/>
        <end position="15"/>
    </location>
</feature>
<reference evidence="2" key="1">
    <citation type="submission" date="2022-11" db="EMBL/GenBank/DDBJ databases">
        <title>Centuries of genome instability and evolution in soft-shell clam transmissible cancer (bioRxiv).</title>
        <authorList>
            <person name="Hart S.F.M."/>
            <person name="Yonemitsu M.A."/>
            <person name="Giersch R.M."/>
            <person name="Beal B.F."/>
            <person name="Arriagada G."/>
            <person name="Davis B.W."/>
            <person name="Ostrander E.A."/>
            <person name="Goff S.P."/>
            <person name="Metzger M.J."/>
        </authorList>
    </citation>
    <scope>NUCLEOTIDE SEQUENCE</scope>
    <source>
        <strain evidence="2">MELC-2E11</strain>
        <tissue evidence="2">Siphon/mantle</tissue>
    </source>
</reference>
<protein>
    <submittedName>
        <fullName evidence="2">Uncharacterized protein</fullName>
    </submittedName>
</protein>
<feature type="chain" id="PRO_5045426240" evidence="1">
    <location>
        <begin position="16"/>
        <end position="382"/>
    </location>
</feature>
<evidence type="ECO:0000313" key="3">
    <source>
        <dbReference type="Proteomes" id="UP001164746"/>
    </source>
</evidence>
<gene>
    <name evidence="2" type="ORF">MAR_020907</name>
</gene>
<dbReference type="Proteomes" id="UP001164746">
    <property type="component" value="Chromosome 5"/>
</dbReference>
<dbReference type="EMBL" id="CP111016">
    <property type="protein sequence ID" value="WAR05538.1"/>
    <property type="molecule type" value="Genomic_DNA"/>
</dbReference>
<keyword evidence="1" id="KW-0732">Signal</keyword>
<evidence type="ECO:0000256" key="1">
    <source>
        <dbReference type="SAM" id="SignalP"/>
    </source>
</evidence>
<name>A0ABY7E670_MYAAR</name>
<proteinExistence type="predicted"/>
<organism evidence="2 3">
    <name type="scientific">Mya arenaria</name>
    <name type="common">Soft-shell clam</name>
    <dbReference type="NCBI Taxonomy" id="6604"/>
    <lineage>
        <taxon>Eukaryota</taxon>
        <taxon>Metazoa</taxon>
        <taxon>Spiralia</taxon>
        <taxon>Lophotrochozoa</taxon>
        <taxon>Mollusca</taxon>
        <taxon>Bivalvia</taxon>
        <taxon>Autobranchia</taxon>
        <taxon>Heteroconchia</taxon>
        <taxon>Euheterodonta</taxon>
        <taxon>Imparidentia</taxon>
        <taxon>Neoheterodontei</taxon>
        <taxon>Myida</taxon>
        <taxon>Myoidea</taxon>
        <taxon>Myidae</taxon>
        <taxon>Mya</taxon>
    </lineage>
</organism>
<keyword evidence="3" id="KW-1185">Reference proteome</keyword>